<accession>A0ABS7JPC8</accession>
<sequence length="458" mass="53411">MQEIYIFKQGMLYGKLQNNDCYILENNDFIPSKAIFYEIIDVLPEGIDLKIMLKAFNCKTPIQLLPYLRNCIGDFSFSSNIDDNNFQKFINSNINLEQKFPNILNAFLNINQQNLNPESLIYKPNQRLSLSGYQHKLQVSIIDNVIEENYADFILKPANDDFYNLAINEHLNVNFMSEFGFEVPLNAIVYDEILGQYHYLIKRFDRDEMFLPQISLNALMHSKDKYEGSIEKICSFLKDKLSNAQKKLFLQYIYANALLFNNDLHKKNISFVFDNGELKLSPAYDVINIYVLKKLDKTQCVLHINGKLNRIQIGDFRQSSQILGFDFNALKDSLNETLETYLNVYPKYIEKLSEIPHLCGLKKLQNTFLQSYDKNLKLARKQNIQPKIQNFTSNSLEDRMQILESNQQSIQNMQSSKDLTQEKNLTQDSKIEKNAESKRDSAQSADSLKKLNQKRKHK</sequence>
<dbReference type="PANTHER" id="PTHR37419">
    <property type="entry name" value="SERINE/THREONINE-PROTEIN KINASE TOXIN HIPA"/>
    <property type="match status" value="1"/>
</dbReference>
<dbReference type="Gene3D" id="1.10.1070.20">
    <property type="match status" value="1"/>
</dbReference>
<keyword evidence="7" id="KW-1185">Reference proteome</keyword>
<evidence type="ECO:0000256" key="2">
    <source>
        <dbReference type="ARBA" id="ARBA00022679"/>
    </source>
</evidence>
<feature type="region of interest" description="Disordered" evidence="4">
    <location>
        <begin position="410"/>
        <end position="458"/>
    </location>
</feature>
<evidence type="ECO:0000256" key="3">
    <source>
        <dbReference type="ARBA" id="ARBA00022777"/>
    </source>
</evidence>
<reference evidence="6 7" key="1">
    <citation type="submission" date="2021-08" db="EMBL/GenBank/DDBJ databases">
        <title>Helicobacter spp. isolated from feces of Anatolian Ground Squirrel (Spermophilus xanthoprymnus) in Turkey.</title>
        <authorList>
            <person name="Aydin F."/>
            <person name="Abay S."/>
            <person name="Kayman T."/>
            <person name="Karakaya E."/>
            <person name="Saticioglu I.B."/>
        </authorList>
    </citation>
    <scope>NUCLEOTIDE SEQUENCE [LARGE SCALE GENOMIC DNA]</scope>
    <source>
        <strain evidence="6 7">Faydin-H70</strain>
    </source>
</reference>
<evidence type="ECO:0000256" key="4">
    <source>
        <dbReference type="SAM" id="MobiDB-lite"/>
    </source>
</evidence>
<evidence type="ECO:0000256" key="1">
    <source>
        <dbReference type="ARBA" id="ARBA00010164"/>
    </source>
</evidence>
<comment type="caution">
    <text evidence="6">The sequence shown here is derived from an EMBL/GenBank/DDBJ whole genome shotgun (WGS) entry which is preliminary data.</text>
</comment>
<name>A0ABS7JPC8_9HELI</name>
<dbReference type="EMBL" id="JAIGYQ010000010">
    <property type="protein sequence ID" value="MBX7491257.1"/>
    <property type="molecule type" value="Genomic_DNA"/>
</dbReference>
<keyword evidence="3" id="KW-0418">Kinase</keyword>
<gene>
    <name evidence="6" type="ORF">K4G57_07270</name>
</gene>
<dbReference type="InterPro" id="IPR012893">
    <property type="entry name" value="HipA-like_C"/>
</dbReference>
<dbReference type="Proteomes" id="UP000700059">
    <property type="component" value="Unassembled WGS sequence"/>
</dbReference>
<evidence type="ECO:0000313" key="7">
    <source>
        <dbReference type="Proteomes" id="UP000700059"/>
    </source>
</evidence>
<feature type="compositionally biased region" description="Basic and acidic residues" evidence="4">
    <location>
        <begin position="429"/>
        <end position="441"/>
    </location>
</feature>
<dbReference type="Pfam" id="PF07804">
    <property type="entry name" value="HipA_C"/>
    <property type="match status" value="1"/>
</dbReference>
<protein>
    <submittedName>
        <fullName evidence="6">HipA domain-containing protein</fullName>
    </submittedName>
</protein>
<keyword evidence="2" id="KW-0808">Transferase</keyword>
<organism evidence="6 7">
    <name type="scientific">Helicobacter turcicus</name>
    <dbReference type="NCBI Taxonomy" id="2867412"/>
    <lineage>
        <taxon>Bacteria</taxon>
        <taxon>Pseudomonadati</taxon>
        <taxon>Campylobacterota</taxon>
        <taxon>Epsilonproteobacteria</taxon>
        <taxon>Campylobacterales</taxon>
        <taxon>Helicobacteraceae</taxon>
        <taxon>Helicobacter</taxon>
    </lineage>
</organism>
<feature type="domain" description="HipA-like C-terminal" evidence="5">
    <location>
        <begin position="128"/>
        <end position="334"/>
    </location>
</feature>
<dbReference type="PANTHER" id="PTHR37419:SF1">
    <property type="entry name" value="SERINE_THREONINE-PROTEIN KINASE TOXIN HIPA"/>
    <property type="match status" value="1"/>
</dbReference>
<evidence type="ECO:0000259" key="5">
    <source>
        <dbReference type="Pfam" id="PF07804"/>
    </source>
</evidence>
<comment type="similarity">
    <text evidence="1">Belongs to the HipA Ser/Thr kinase family.</text>
</comment>
<evidence type="ECO:0000313" key="6">
    <source>
        <dbReference type="EMBL" id="MBX7491257.1"/>
    </source>
</evidence>
<dbReference type="InterPro" id="IPR052028">
    <property type="entry name" value="HipA_Ser/Thr_kinase"/>
</dbReference>
<proteinExistence type="inferred from homology"/>
<dbReference type="RefSeq" id="WP_221532505.1">
    <property type="nucleotide sequence ID" value="NZ_JAIGYP010000010.1"/>
</dbReference>